<protein>
    <submittedName>
        <fullName evidence="1">Uncharacterized protein</fullName>
    </submittedName>
</protein>
<organism evidence="1">
    <name type="scientific">Manihot esculenta</name>
    <name type="common">Cassava</name>
    <name type="synonym">Jatropha manihot</name>
    <dbReference type="NCBI Taxonomy" id="3983"/>
    <lineage>
        <taxon>Eukaryota</taxon>
        <taxon>Viridiplantae</taxon>
        <taxon>Streptophyta</taxon>
        <taxon>Embryophyta</taxon>
        <taxon>Tracheophyta</taxon>
        <taxon>Spermatophyta</taxon>
        <taxon>Magnoliopsida</taxon>
        <taxon>eudicotyledons</taxon>
        <taxon>Gunneridae</taxon>
        <taxon>Pentapetalae</taxon>
        <taxon>rosids</taxon>
        <taxon>fabids</taxon>
        <taxon>Malpighiales</taxon>
        <taxon>Euphorbiaceae</taxon>
        <taxon>Crotonoideae</taxon>
        <taxon>Manihoteae</taxon>
        <taxon>Manihot</taxon>
    </lineage>
</organism>
<dbReference type="AlphaFoldDB" id="A0A2C9VIJ5"/>
<reference evidence="1" key="1">
    <citation type="submission" date="2016-02" db="EMBL/GenBank/DDBJ databases">
        <title>WGS assembly of Manihot esculenta.</title>
        <authorList>
            <person name="Bredeson J.V."/>
            <person name="Prochnik S.E."/>
            <person name="Lyons J.B."/>
            <person name="Schmutz J."/>
            <person name="Grimwood J."/>
            <person name="Vrebalov J."/>
            <person name="Bart R.S."/>
            <person name="Amuge T."/>
            <person name="Ferguson M.E."/>
            <person name="Green R."/>
            <person name="Putnam N."/>
            <person name="Stites J."/>
            <person name="Rounsley S."/>
            <person name="Rokhsar D.S."/>
        </authorList>
    </citation>
    <scope>NUCLEOTIDE SEQUENCE [LARGE SCALE GENOMIC DNA]</scope>
    <source>
        <tissue evidence="1">Leaf</tissue>
    </source>
</reference>
<name>A0A2C9VIJ5_MANES</name>
<evidence type="ECO:0000313" key="1">
    <source>
        <dbReference type="EMBL" id="OAY45282.1"/>
    </source>
</evidence>
<proteinExistence type="predicted"/>
<dbReference type="EMBL" id="CM004393">
    <property type="protein sequence ID" value="OAY45282.1"/>
    <property type="molecule type" value="Genomic_DNA"/>
</dbReference>
<gene>
    <name evidence="1" type="ORF">MANES_07G047300</name>
</gene>
<accession>A0A2C9VIJ5</accession>
<sequence>MFIRFSCRYGLSRSKIVPVASLQNSSPGCPPLPSFPQIKAFWSYKTMHPGEACTRDAQCRVR</sequence>